<dbReference type="PANTHER" id="PTHR48079:SF6">
    <property type="entry name" value="NAD(P)-BINDING DOMAIN-CONTAINING PROTEIN-RELATED"/>
    <property type="match status" value="1"/>
</dbReference>
<dbReference type="SUPFAM" id="SSF51735">
    <property type="entry name" value="NAD(P)-binding Rossmann-fold domains"/>
    <property type="match status" value="1"/>
</dbReference>
<dbReference type="Proteomes" id="UP000598775">
    <property type="component" value="Unassembled WGS sequence"/>
</dbReference>
<feature type="domain" description="3-beta hydroxysteroid dehydrogenase/isomerase" evidence="2">
    <location>
        <begin position="111"/>
        <end position="320"/>
    </location>
</feature>
<gene>
    <name evidence="3" type="ORF">GCM10011399_18470</name>
</gene>
<reference evidence="3 4" key="1">
    <citation type="journal article" date="2014" name="Int. J. Syst. Evol. Microbiol.">
        <title>Complete genome sequence of Corynebacterium casei LMG S-19264T (=DSM 44701T), isolated from a smear-ripened cheese.</title>
        <authorList>
            <consortium name="US DOE Joint Genome Institute (JGI-PGF)"/>
            <person name="Walter F."/>
            <person name="Albersmeier A."/>
            <person name="Kalinowski J."/>
            <person name="Ruckert C."/>
        </authorList>
    </citation>
    <scope>NUCLEOTIDE SEQUENCE [LARGE SCALE GENOMIC DNA]</scope>
    <source>
        <strain evidence="3 4">CGMCC 1.12976</strain>
    </source>
</reference>
<evidence type="ECO:0000313" key="4">
    <source>
        <dbReference type="Proteomes" id="UP000598775"/>
    </source>
</evidence>
<comment type="caution">
    <text evidence="3">The sequence shown here is derived from an EMBL/GenBank/DDBJ whole genome shotgun (WGS) entry which is preliminary data.</text>
</comment>
<dbReference type="EMBL" id="BMGP01000003">
    <property type="protein sequence ID" value="GGF25289.1"/>
    <property type="molecule type" value="Genomic_DNA"/>
</dbReference>
<protein>
    <recommendedName>
        <fullName evidence="2">3-beta hydroxysteroid dehydrogenase/isomerase domain-containing protein</fullName>
    </recommendedName>
</protein>
<dbReference type="Pfam" id="PF01073">
    <property type="entry name" value="3Beta_HSD"/>
    <property type="match status" value="1"/>
</dbReference>
<dbReference type="AlphaFoldDB" id="A0A917B6Y7"/>
<keyword evidence="4" id="KW-1185">Reference proteome</keyword>
<dbReference type="Gene3D" id="3.40.50.720">
    <property type="entry name" value="NAD(P)-binding Rossmann-like Domain"/>
    <property type="match status" value="2"/>
</dbReference>
<sequence>MPTPTSSALRENTPAMKVLVTGASGMLGRTVAIEVLAQGHSVRTFQRGASGLDAGGSAAVSGLGMAGGSAAASGSAAVGGSTESVEADSAGARAATGSTRLAESETTRAGVANVEDCRGSLTDREAVRAAVSGVDAVIHLAAKVSMAGRREDFEAVNVEGTRTLLAEARAAGVSRFVMVSSPSVAHAGLAVVGDDALPADPERARGEYARSKAAAELLALAADEQRFAVVAVRPHIVWGPGDTQLIERIVDRSRRGRLPLLSGGRALIDTTYIDNAATAIVAALTRAELVHGQSYVITNGEPRTVAELLDGICRAAGVPGPRFSVPAALAREAGGLIEAVWNRRSHADEPPMTRFLAEQLSTSHWYDQRRTRADLDWRPMVSLDEGLERLGDWYGHP</sequence>
<dbReference type="GO" id="GO:0006694">
    <property type="term" value="P:steroid biosynthetic process"/>
    <property type="evidence" value="ECO:0007669"/>
    <property type="project" value="InterPro"/>
</dbReference>
<dbReference type="InterPro" id="IPR036291">
    <property type="entry name" value="NAD(P)-bd_dom_sf"/>
</dbReference>
<dbReference type="GO" id="GO:0016616">
    <property type="term" value="F:oxidoreductase activity, acting on the CH-OH group of donors, NAD or NADP as acceptor"/>
    <property type="evidence" value="ECO:0007669"/>
    <property type="project" value="InterPro"/>
</dbReference>
<evidence type="ECO:0000313" key="3">
    <source>
        <dbReference type="EMBL" id="GGF25289.1"/>
    </source>
</evidence>
<dbReference type="PANTHER" id="PTHR48079">
    <property type="entry name" value="PROTEIN YEEZ"/>
    <property type="match status" value="1"/>
</dbReference>
<organism evidence="3 4">
    <name type="scientific">Subtercola lobariae</name>
    <dbReference type="NCBI Taxonomy" id="1588641"/>
    <lineage>
        <taxon>Bacteria</taxon>
        <taxon>Bacillati</taxon>
        <taxon>Actinomycetota</taxon>
        <taxon>Actinomycetes</taxon>
        <taxon>Micrococcales</taxon>
        <taxon>Microbacteriaceae</taxon>
        <taxon>Subtercola</taxon>
    </lineage>
</organism>
<dbReference type="InterPro" id="IPR002225">
    <property type="entry name" value="3Beta_OHSteriod_DH/Estase"/>
</dbReference>
<feature type="region of interest" description="Disordered" evidence="1">
    <location>
        <begin position="85"/>
        <end position="108"/>
    </location>
</feature>
<name>A0A917B6Y7_9MICO</name>
<evidence type="ECO:0000256" key="1">
    <source>
        <dbReference type="SAM" id="MobiDB-lite"/>
    </source>
</evidence>
<accession>A0A917B6Y7</accession>
<dbReference type="GO" id="GO:0005737">
    <property type="term" value="C:cytoplasm"/>
    <property type="evidence" value="ECO:0007669"/>
    <property type="project" value="TreeGrafter"/>
</dbReference>
<dbReference type="GO" id="GO:0004029">
    <property type="term" value="F:aldehyde dehydrogenase (NAD+) activity"/>
    <property type="evidence" value="ECO:0007669"/>
    <property type="project" value="TreeGrafter"/>
</dbReference>
<proteinExistence type="predicted"/>
<dbReference type="InterPro" id="IPR051783">
    <property type="entry name" value="NAD(P)-dependent_oxidoreduct"/>
</dbReference>
<evidence type="ECO:0000259" key="2">
    <source>
        <dbReference type="Pfam" id="PF01073"/>
    </source>
</evidence>